<name>A0A420RSK9_GIBIN</name>
<evidence type="ECO:0000313" key="2">
    <source>
        <dbReference type="Proteomes" id="UP000283569"/>
    </source>
</evidence>
<evidence type="ECO:0000313" key="1">
    <source>
        <dbReference type="EMBL" id="RKL19993.1"/>
    </source>
</evidence>
<dbReference type="Proteomes" id="UP000283569">
    <property type="component" value="Unassembled WGS sequence"/>
</dbReference>
<dbReference type="EMBL" id="MRDB01000180">
    <property type="protein sequence ID" value="RKL19993.1"/>
    <property type="molecule type" value="Genomic_DNA"/>
</dbReference>
<protein>
    <submittedName>
        <fullName evidence="1">Uncharacterized protein</fullName>
    </submittedName>
</protein>
<proteinExistence type="predicted"/>
<gene>
    <name evidence="1" type="ORF">BFJ72_g15113</name>
</gene>
<organism evidence="1 2">
    <name type="scientific">Gibberella intermedia</name>
    <name type="common">Bulb rot disease fungus</name>
    <name type="synonym">Fusarium proliferatum</name>
    <dbReference type="NCBI Taxonomy" id="948311"/>
    <lineage>
        <taxon>Eukaryota</taxon>
        <taxon>Fungi</taxon>
        <taxon>Dikarya</taxon>
        <taxon>Ascomycota</taxon>
        <taxon>Pezizomycotina</taxon>
        <taxon>Sordariomycetes</taxon>
        <taxon>Hypocreomycetidae</taxon>
        <taxon>Hypocreales</taxon>
        <taxon>Nectriaceae</taxon>
        <taxon>Fusarium</taxon>
        <taxon>Fusarium fujikuroi species complex</taxon>
    </lineage>
</organism>
<accession>A0A420RSK9</accession>
<sequence length="341" mass="36966">MGIEVGIDLAGERIDLALQATGVKAEDMGGRTDAAAELVEQGGGDGRRFGAPLHVGRAPLGRAAHLAPELVQPSLRLRLFLRRGVRPTGIRHLHTPCFTGKIIALAPVRARRPPVAGGLQDALKIYILCIYRNDKDRAMPTTTGQQPLKLNFKDDTLTTVSRDALKAIARKLGFNETQTVLYALARLRDEVLVEQDTEKLLPLTRTQHQAIAKAEPKGKGRVIVGVPGPKDRPALVLQVEEAADDPAGSVVVVAYATSQNTTAVYPGEFVIDASAKTGLTKATKFDLVNHHRLPFDDAWFAPAPGKTPKHPRRGRLDLQDAVVKRKLQSAILEARSQPKAF</sequence>
<dbReference type="AlphaFoldDB" id="A0A420RSK9"/>
<reference evidence="1 2" key="1">
    <citation type="journal article" date="2018" name="Sci. Rep.">
        <title>Characterisation of pathogen-specific regions and novel effector candidates in Fusarium oxysporum f. sp. cepae.</title>
        <authorList>
            <person name="Armitage A.D."/>
            <person name="Taylor A."/>
            <person name="Sobczyk M.K."/>
            <person name="Baxter L."/>
            <person name="Greenfield B.P."/>
            <person name="Bates H.J."/>
            <person name="Wilson F."/>
            <person name="Jackson A.C."/>
            <person name="Ott S."/>
            <person name="Harrison R.J."/>
            <person name="Clarkson J.P."/>
        </authorList>
    </citation>
    <scope>NUCLEOTIDE SEQUENCE [LARGE SCALE GENOMIC DNA]</scope>
    <source>
        <strain evidence="1 2">Fp_A8</strain>
    </source>
</reference>
<comment type="caution">
    <text evidence="1">The sequence shown here is derived from an EMBL/GenBank/DDBJ whole genome shotgun (WGS) entry which is preliminary data.</text>
</comment>